<gene>
    <name evidence="2" type="ORF">Dsin_016152</name>
</gene>
<keyword evidence="3" id="KW-1185">Reference proteome</keyword>
<reference evidence="2" key="1">
    <citation type="journal article" date="2023" name="Plant J.">
        <title>Genome sequences and population genomics provide insights into the demographic history, inbreeding, and mutation load of two 'living fossil' tree species of Dipteronia.</title>
        <authorList>
            <person name="Feng Y."/>
            <person name="Comes H.P."/>
            <person name="Chen J."/>
            <person name="Zhu S."/>
            <person name="Lu R."/>
            <person name="Zhang X."/>
            <person name="Li P."/>
            <person name="Qiu J."/>
            <person name="Olsen K.M."/>
            <person name="Qiu Y."/>
        </authorList>
    </citation>
    <scope>NUCLEOTIDE SEQUENCE</scope>
    <source>
        <strain evidence="2">NBL</strain>
    </source>
</reference>
<evidence type="ECO:0000256" key="1">
    <source>
        <dbReference type="SAM" id="MobiDB-lite"/>
    </source>
</evidence>
<proteinExistence type="predicted"/>
<protein>
    <recommendedName>
        <fullName evidence="4">DUF4283 domain-containing protein</fullName>
    </recommendedName>
</protein>
<evidence type="ECO:0000313" key="3">
    <source>
        <dbReference type="Proteomes" id="UP001281410"/>
    </source>
</evidence>
<sequence length="237" mass="26501">MKEDLDYMLTSGPWVITNQYLMVQRWKPNFVPGEDTIQSLSVSVRVSKVLMEWMDSDLLWSIGGMLGKMCKDNCKEGLVEPIHEDTNTNHNSEANAEKEASTYGQWLLVSYGRQGNRNYKGMSRRNGSGKSGAAKENGSVGKPSGNGNFNTRKPYGEFTEANLGKTYLKKNGAREKNSDMDNSSNTNRMSGSRFDILNEDMHMLMAEGEAAVNNKTARGYQYKGIAVFTEITNQKSF</sequence>
<accession>A0AAE0E584</accession>
<feature type="compositionally biased region" description="Polar residues" evidence="1">
    <location>
        <begin position="180"/>
        <end position="190"/>
    </location>
</feature>
<dbReference type="AlphaFoldDB" id="A0AAE0E584"/>
<comment type="caution">
    <text evidence="2">The sequence shown here is derived from an EMBL/GenBank/DDBJ whole genome shotgun (WGS) entry which is preliminary data.</text>
</comment>
<dbReference type="EMBL" id="JANJYJ010000005">
    <property type="protein sequence ID" value="KAK3211446.1"/>
    <property type="molecule type" value="Genomic_DNA"/>
</dbReference>
<evidence type="ECO:0000313" key="2">
    <source>
        <dbReference type="EMBL" id="KAK3211446.1"/>
    </source>
</evidence>
<organism evidence="2 3">
    <name type="scientific">Dipteronia sinensis</name>
    <dbReference type="NCBI Taxonomy" id="43782"/>
    <lineage>
        <taxon>Eukaryota</taxon>
        <taxon>Viridiplantae</taxon>
        <taxon>Streptophyta</taxon>
        <taxon>Embryophyta</taxon>
        <taxon>Tracheophyta</taxon>
        <taxon>Spermatophyta</taxon>
        <taxon>Magnoliopsida</taxon>
        <taxon>eudicotyledons</taxon>
        <taxon>Gunneridae</taxon>
        <taxon>Pentapetalae</taxon>
        <taxon>rosids</taxon>
        <taxon>malvids</taxon>
        <taxon>Sapindales</taxon>
        <taxon>Sapindaceae</taxon>
        <taxon>Hippocastanoideae</taxon>
        <taxon>Acereae</taxon>
        <taxon>Dipteronia</taxon>
    </lineage>
</organism>
<evidence type="ECO:0008006" key="4">
    <source>
        <dbReference type="Google" id="ProtNLM"/>
    </source>
</evidence>
<name>A0AAE0E584_9ROSI</name>
<dbReference type="Proteomes" id="UP001281410">
    <property type="component" value="Unassembled WGS sequence"/>
</dbReference>
<feature type="region of interest" description="Disordered" evidence="1">
    <location>
        <begin position="117"/>
        <end position="191"/>
    </location>
</feature>